<dbReference type="GO" id="GO:0080090">
    <property type="term" value="P:regulation of primary metabolic process"/>
    <property type="evidence" value="ECO:0007669"/>
    <property type="project" value="UniProtKB-ARBA"/>
</dbReference>
<dbReference type="FunFam" id="2.20.70.10:FF:000085">
    <property type="entry name" value="Peptidyl-prolyl cis-trans isomerase"/>
    <property type="match status" value="1"/>
</dbReference>
<dbReference type="InterPro" id="IPR000297">
    <property type="entry name" value="PPIase_PpiC"/>
</dbReference>
<dbReference type="PANTHER" id="PTHR10657">
    <property type="entry name" value="PEPTIDYL-PROLYL CIS-TRANS ISOMERASE"/>
    <property type="match status" value="1"/>
</dbReference>
<dbReference type="EC" id="5.2.1.8" evidence="5"/>
<dbReference type="InterPro" id="IPR001202">
    <property type="entry name" value="WW_dom"/>
</dbReference>
<evidence type="ECO:0000259" key="7">
    <source>
        <dbReference type="PROSITE" id="PS50198"/>
    </source>
</evidence>
<dbReference type="eggNOG" id="KOG3259">
    <property type="taxonomic scope" value="Eukaryota"/>
</dbReference>
<feature type="domain" description="PpiC" evidence="7">
    <location>
        <begin position="48"/>
        <end position="159"/>
    </location>
</feature>
<dbReference type="HOGENOM" id="CLU_090028_0_1_1"/>
<evidence type="ECO:0000259" key="6">
    <source>
        <dbReference type="PROSITE" id="PS50020"/>
    </source>
</evidence>
<dbReference type="Pfam" id="PF00397">
    <property type="entry name" value="WW"/>
    <property type="match status" value="1"/>
</dbReference>
<dbReference type="PhylomeDB" id="Q16UF6"/>
<proteinExistence type="predicted"/>
<dbReference type="CDD" id="cd00201">
    <property type="entry name" value="WW"/>
    <property type="match status" value="1"/>
</dbReference>
<evidence type="ECO:0000256" key="5">
    <source>
        <dbReference type="RuleBase" id="RU363014"/>
    </source>
</evidence>
<keyword evidence="3 4" id="KW-0413">Isomerase</keyword>
<dbReference type="Gene3D" id="2.20.70.10">
    <property type="match status" value="1"/>
</dbReference>
<dbReference type="SUPFAM" id="SSF54534">
    <property type="entry name" value="FKBP-like"/>
    <property type="match status" value="1"/>
</dbReference>
<evidence type="ECO:0000256" key="2">
    <source>
        <dbReference type="ARBA" id="ARBA00023110"/>
    </source>
</evidence>
<accession>Q16UF6</accession>
<feature type="domain" description="WW" evidence="6">
    <location>
        <begin position="6"/>
        <end position="40"/>
    </location>
</feature>
<dbReference type="SUPFAM" id="SSF51045">
    <property type="entry name" value="WW domain"/>
    <property type="match status" value="1"/>
</dbReference>
<dbReference type="GO" id="GO:0005829">
    <property type="term" value="C:cytosol"/>
    <property type="evidence" value="ECO:0007669"/>
    <property type="project" value="TreeGrafter"/>
</dbReference>
<evidence type="ECO:0000256" key="4">
    <source>
        <dbReference type="PROSITE-ProRule" id="PRU00278"/>
    </source>
</evidence>
<dbReference type="VEuPathDB" id="VectorBase:AAEL009911"/>
<dbReference type="OrthoDB" id="2530521at2759"/>
<dbReference type="PaxDb" id="7159-AAEL009911-PA"/>
<comment type="catalytic activity">
    <reaction evidence="1 5">
        <text>[protein]-peptidylproline (omega=180) = [protein]-peptidylproline (omega=0)</text>
        <dbReference type="Rhea" id="RHEA:16237"/>
        <dbReference type="Rhea" id="RHEA-COMP:10747"/>
        <dbReference type="Rhea" id="RHEA-COMP:10748"/>
        <dbReference type="ChEBI" id="CHEBI:83833"/>
        <dbReference type="ChEBI" id="CHEBI:83834"/>
        <dbReference type="EC" id="5.2.1.8"/>
    </reaction>
</comment>
<dbReference type="InterPro" id="IPR051370">
    <property type="entry name" value="PPIase_Pin1"/>
</dbReference>
<gene>
    <name evidence="8" type="ORF">AaeL_AAEL009911</name>
</gene>
<dbReference type="Pfam" id="PF00639">
    <property type="entry name" value="Rotamase"/>
    <property type="match status" value="1"/>
</dbReference>
<sequence>MSDNQENVPEGWEKRTSRSTGMTYYLNIYTKESQWDLPTKPASPEQDTAEVQCAHLLVKHKGSRRPSSWREDNITRSKSEALGILEGYRKQIQSGEVTLPELAQQYSDCSSAKRGGDLGMFKRGMMQKPFEEAAFALKVGEMSDIVDTDSGLHLILRLK</sequence>
<dbReference type="GO" id="GO:0005634">
    <property type="term" value="C:nucleus"/>
    <property type="evidence" value="ECO:0007669"/>
    <property type="project" value="TreeGrafter"/>
</dbReference>
<dbReference type="InterPro" id="IPR036020">
    <property type="entry name" value="WW_dom_sf"/>
</dbReference>
<dbReference type="PROSITE" id="PS01159">
    <property type="entry name" value="WW_DOMAIN_1"/>
    <property type="match status" value="1"/>
</dbReference>
<organism evidence="8 9">
    <name type="scientific">Aedes aegypti</name>
    <name type="common">Yellowfever mosquito</name>
    <name type="synonym">Culex aegypti</name>
    <dbReference type="NCBI Taxonomy" id="7159"/>
    <lineage>
        <taxon>Eukaryota</taxon>
        <taxon>Metazoa</taxon>
        <taxon>Ecdysozoa</taxon>
        <taxon>Arthropoda</taxon>
        <taxon>Hexapoda</taxon>
        <taxon>Insecta</taxon>
        <taxon>Pterygota</taxon>
        <taxon>Neoptera</taxon>
        <taxon>Endopterygota</taxon>
        <taxon>Diptera</taxon>
        <taxon>Nematocera</taxon>
        <taxon>Culicoidea</taxon>
        <taxon>Culicidae</taxon>
        <taxon>Culicinae</taxon>
        <taxon>Aedini</taxon>
        <taxon>Aedes</taxon>
        <taxon>Stegomyia</taxon>
    </lineage>
</organism>
<dbReference type="GO" id="GO:0003755">
    <property type="term" value="F:peptidyl-prolyl cis-trans isomerase activity"/>
    <property type="evidence" value="ECO:0007669"/>
    <property type="project" value="UniProtKB-UniRule"/>
</dbReference>
<evidence type="ECO:0000313" key="8">
    <source>
        <dbReference type="EMBL" id="EAT38181.1"/>
    </source>
</evidence>
<evidence type="ECO:0000313" key="9">
    <source>
        <dbReference type="Proteomes" id="UP000682892"/>
    </source>
</evidence>
<dbReference type="EMBL" id="CH477622">
    <property type="protein sequence ID" value="EAT38181.1"/>
    <property type="molecule type" value="Genomic_DNA"/>
</dbReference>
<dbReference type="InterPro" id="IPR046357">
    <property type="entry name" value="PPIase_dom_sf"/>
</dbReference>
<dbReference type="PROSITE" id="PS50198">
    <property type="entry name" value="PPIC_PPIASE_2"/>
    <property type="match status" value="1"/>
</dbReference>
<dbReference type="PROSITE" id="PS50020">
    <property type="entry name" value="WW_DOMAIN_2"/>
    <property type="match status" value="1"/>
</dbReference>
<protein>
    <recommendedName>
        <fullName evidence="5">Peptidyl-prolyl cis-trans isomerase</fullName>
        <ecNumber evidence="5">5.2.1.8</ecNumber>
    </recommendedName>
</protein>
<dbReference type="FunFam" id="3.10.50.40:FF:000026">
    <property type="entry name" value="Peptidyl-prolyl cis-trans isomerase"/>
    <property type="match status" value="1"/>
</dbReference>
<keyword evidence="2 4" id="KW-0697">Rotamase</keyword>
<reference evidence="8" key="1">
    <citation type="submission" date="2005-10" db="EMBL/GenBank/DDBJ databases">
        <authorList>
            <person name="Loftus B.J."/>
            <person name="Nene V.M."/>
            <person name="Hannick L.I."/>
            <person name="Bidwell S."/>
            <person name="Haas B."/>
            <person name="Amedeo P."/>
            <person name="Orvis J."/>
            <person name="Wortman J.R."/>
            <person name="White O.R."/>
            <person name="Salzberg S."/>
            <person name="Shumway M."/>
            <person name="Koo H."/>
            <person name="Zhao Y."/>
            <person name="Holmes M."/>
            <person name="Miller J."/>
            <person name="Schatz M."/>
            <person name="Pop M."/>
            <person name="Pai G."/>
            <person name="Utterback T."/>
            <person name="Rogers Y.-H."/>
            <person name="Kravitz S."/>
            <person name="Fraser C.M."/>
        </authorList>
    </citation>
    <scope>NUCLEOTIDE SEQUENCE</scope>
    <source>
        <strain evidence="8">Liverpool</strain>
    </source>
</reference>
<reference evidence="8" key="2">
    <citation type="journal article" date="2007" name="Science">
        <title>Genome sequence of Aedes aegypti, a major arbovirus vector.</title>
        <authorList>
            <person name="Nene V."/>
            <person name="Wortman J.R."/>
            <person name="Lawson D."/>
            <person name="Haas B."/>
            <person name="Kodira C."/>
            <person name="Tu Z.J."/>
            <person name="Loftus B."/>
            <person name="Xi Z."/>
            <person name="Megy K."/>
            <person name="Grabherr M."/>
            <person name="Ren Q."/>
            <person name="Zdobnov E.M."/>
            <person name="Lobo N.F."/>
            <person name="Campbell K.S."/>
            <person name="Brown S.E."/>
            <person name="Bonaldo M.F."/>
            <person name="Zhu J."/>
            <person name="Sinkins S.P."/>
            <person name="Hogenkamp D.G."/>
            <person name="Amedeo P."/>
            <person name="Arensburger P."/>
            <person name="Atkinson P.W."/>
            <person name="Bidwell S."/>
            <person name="Biedler J."/>
            <person name="Birney E."/>
            <person name="Bruggner R.V."/>
            <person name="Costas J."/>
            <person name="Coy M.R."/>
            <person name="Crabtree J."/>
            <person name="Crawford M."/>
            <person name="Debruyn B."/>
            <person name="Decaprio D."/>
            <person name="Eiglmeier K."/>
            <person name="Eisenstadt E."/>
            <person name="El-Dorry H."/>
            <person name="Gelbart W.M."/>
            <person name="Gomes S.L."/>
            <person name="Hammond M."/>
            <person name="Hannick L.I."/>
            <person name="Hogan J.R."/>
            <person name="Holmes M.H."/>
            <person name="Jaffe D."/>
            <person name="Johnston J.S."/>
            <person name="Kennedy R.C."/>
            <person name="Koo H."/>
            <person name="Kravitz S."/>
            <person name="Kriventseva E.V."/>
            <person name="Kulp D."/>
            <person name="Labutti K."/>
            <person name="Lee E."/>
            <person name="Li S."/>
            <person name="Lovin D.D."/>
            <person name="Mao C."/>
            <person name="Mauceli E."/>
            <person name="Menck C.F."/>
            <person name="Miller J.R."/>
            <person name="Montgomery P."/>
            <person name="Mori A."/>
            <person name="Nascimento A.L."/>
            <person name="Naveira H.F."/>
            <person name="Nusbaum C."/>
            <person name="O'leary S."/>
            <person name="Orvis J."/>
            <person name="Pertea M."/>
            <person name="Quesneville H."/>
            <person name="Reidenbach K.R."/>
            <person name="Rogers Y.H."/>
            <person name="Roth C.W."/>
            <person name="Schneider J.R."/>
            <person name="Schatz M."/>
            <person name="Shumway M."/>
            <person name="Stanke M."/>
            <person name="Stinson E.O."/>
            <person name="Tubio J.M."/>
            <person name="Vanzee J.P."/>
            <person name="Verjovski-Almeida S."/>
            <person name="Werner D."/>
            <person name="White O."/>
            <person name="Wyder S."/>
            <person name="Zeng Q."/>
            <person name="Zhao Q."/>
            <person name="Zhao Y."/>
            <person name="Hill C.A."/>
            <person name="Raikhel A.S."/>
            <person name="Soares M.B."/>
            <person name="Knudson D.L."/>
            <person name="Lee N.H."/>
            <person name="Galagan J."/>
            <person name="Salzberg S.L."/>
            <person name="Paulsen I.T."/>
            <person name="Dimopoulos G."/>
            <person name="Collins F.H."/>
            <person name="Birren B."/>
            <person name="Fraser-Liggett C.M."/>
            <person name="Severson D.W."/>
        </authorList>
    </citation>
    <scope>NUCLEOTIDE SEQUENCE [LARGE SCALE GENOMIC DNA]</scope>
    <source>
        <strain evidence="8">Liverpool</strain>
    </source>
</reference>
<dbReference type="OMA" id="DEVQCLH"/>
<dbReference type="AlphaFoldDB" id="Q16UF6"/>
<dbReference type="Proteomes" id="UP000682892">
    <property type="component" value="Unassembled WGS sequence"/>
</dbReference>
<evidence type="ECO:0000256" key="3">
    <source>
        <dbReference type="ARBA" id="ARBA00023235"/>
    </source>
</evidence>
<dbReference type="Gene3D" id="3.10.50.40">
    <property type="match status" value="1"/>
</dbReference>
<dbReference type="KEGG" id="aag:5572600"/>
<dbReference type="GO" id="GO:0010604">
    <property type="term" value="P:positive regulation of macromolecule metabolic process"/>
    <property type="evidence" value="ECO:0007669"/>
    <property type="project" value="UniProtKB-ARBA"/>
</dbReference>
<dbReference type="PANTHER" id="PTHR10657:SF4">
    <property type="entry name" value="PEPTIDYL-PROLYL CIS-TRANS ISOMERASE-RELATED"/>
    <property type="match status" value="1"/>
</dbReference>
<evidence type="ECO:0000256" key="1">
    <source>
        <dbReference type="ARBA" id="ARBA00000971"/>
    </source>
</evidence>
<dbReference type="SMART" id="SM00456">
    <property type="entry name" value="WW"/>
    <property type="match status" value="1"/>
</dbReference>
<dbReference type="STRING" id="7159.Q16UF6"/>
<reference evidence="8" key="3">
    <citation type="submission" date="2012-09" db="EMBL/GenBank/DDBJ databases">
        <authorList>
            <consortium name="VectorBase"/>
        </authorList>
    </citation>
    <scope>NUCLEOTIDE SEQUENCE</scope>
    <source>
        <strain evidence="8">Liverpool</strain>
    </source>
</reference>
<name>Q16UF6_AEDAE</name>